<proteinExistence type="inferred from homology"/>
<dbReference type="EMBL" id="CAICTM010000016">
    <property type="protein sequence ID" value="CAB9497211.1"/>
    <property type="molecule type" value="Genomic_DNA"/>
</dbReference>
<evidence type="ECO:0000256" key="6">
    <source>
        <dbReference type="ARBA" id="ARBA00023284"/>
    </source>
</evidence>
<organism evidence="11 12">
    <name type="scientific">Seminavis robusta</name>
    <dbReference type="NCBI Taxonomy" id="568900"/>
    <lineage>
        <taxon>Eukaryota</taxon>
        <taxon>Sar</taxon>
        <taxon>Stramenopiles</taxon>
        <taxon>Ochrophyta</taxon>
        <taxon>Bacillariophyta</taxon>
        <taxon>Bacillariophyceae</taxon>
        <taxon>Bacillariophycidae</taxon>
        <taxon>Naviculales</taxon>
        <taxon>Naviculaceae</taxon>
        <taxon>Seminavis</taxon>
    </lineage>
</organism>
<dbReference type="GO" id="GO:0045454">
    <property type="term" value="P:cell redox homeostasis"/>
    <property type="evidence" value="ECO:0007669"/>
    <property type="project" value="TreeGrafter"/>
</dbReference>
<accession>A0A9N8D8L7</accession>
<dbReference type="GO" id="GO:0034599">
    <property type="term" value="P:cellular response to oxidative stress"/>
    <property type="evidence" value="ECO:0007669"/>
    <property type="project" value="TreeGrafter"/>
</dbReference>
<dbReference type="PANTHER" id="PTHR42801">
    <property type="entry name" value="THIOREDOXIN-DEPENDENT PEROXIDE REDUCTASE"/>
    <property type="match status" value="1"/>
</dbReference>
<dbReference type="InterPro" id="IPR013766">
    <property type="entry name" value="Thioredoxin_domain"/>
</dbReference>
<sequence>MSPTATIATASLAAELKAFQDKFMASIPKEVGELLLAKTEELAKSGVVESAIKVGDKAPDFVLPDVEGNPVSLAELRAKGPVVLTFYRGSWCPYCNITVHNLQQYMSKFQAKGATLVAISPELPDYVVKKTQEESLTFPVLSDVGMTVGMKFGLKFVLPLELQKAYAEFGLDVPSHNGDKTFQLPLPATYVIDKDGLVTYAFVNADYTKRAEPEEVLKAIP</sequence>
<keyword evidence="5" id="KW-1015">Disulfide bond</keyword>
<evidence type="ECO:0000256" key="2">
    <source>
        <dbReference type="ARBA" id="ARBA00022559"/>
    </source>
</evidence>
<dbReference type="SUPFAM" id="SSF52833">
    <property type="entry name" value="Thioredoxin-like"/>
    <property type="match status" value="1"/>
</dbReference>
<dbReference type="Proteomes" id="UP001153069">
    <property type="component" value="Unassembled WGS sequence"/>
</dbReference>
<comment type="caution">
    <text evidence="11">The sequence shown here is derived from an EMBL/GenBank/DDBJ whole genome shotgun (WGS) entry which is preliminary data.</text>
</comment>
<dbReference type="GO" id="GO:0008379">
    <property type="term" value="F:thioredoxin peroxidase activity"/>
    <property type="evidence" value="ECO:0007669"/>
    <property type="project" value="TreeGrafter"/>
</dbReference>
<dbReference type="OrthoDB" id="338622at2759"/>
<evidence type="ECO:0000256" key="9">
    <source>
        <dbReference type="ARBA" id="ARBA00049091"/>
    </source>
</evidence>
<dbReference type="CDD" id="cd02970">
    <property type="entry name" value="PRX_like2"/>
    <property type="match status" value="1"/>
</dbReference>
<keyword evidence="12" id="KW-1185">Reference proteome</keyword>
<reference evidence="11" key="1">
    <citation type="submission" date="2020-06" db="EMBL/GenBank/DDBJ databases">
        <authorList>
            <consortium name="Plant Systems Biology data submission"/>
        </authorList>
    </citation>
    <scope>NUCLEOTIDE SEQUENCE</scope>
    <source>
        <strain evidence="11">D6</strain>
    </source>
</reference>
<keyword evidence="2" id="KW-0575">Peroxidase</keyword>
<evidence type="ECO:0000259" key="10">
    <source>
        <dbReference type="PROSITE" id="PS51352"/>
    </source>
</evidence>
<protein>
    <recommendedName>
        <fullName evidence="1">thioredoxin-dependent peroxiredoxin</fullName>
        <ecNumber evidence="1">1.11.1.24</ecNumber>
    </recommendedName>
    <alternativeName>
        <fullName evidence="7">Thioredoxin peroxidase</fullName>
    </alternativeName>
</protein>
<evidence type="ECO:0000256" key="4">
    <source>
        <dbReference type="ARBA" id="ARBA00023002"/>
    </source>
</evidence>
<evidence type="ECO:0000256" key="7">
    <source>
        <dbReference type="ARBA" id="ARBA00032824"/>
    </source>
</evidence>
<evidence type="ECO:0000256" key="3">
    <source>
        <dbReference type="ARBA" id="ARBA00022862"/>
    </source>
</evidence>
<name>A0A9N8D8L7_9STRA</name>
<keyword evidence="4" id="KW-0560">Oxidoreductase</keyword>
<dbReference type="InterPro" id="IPR036249">
    <property type="entry name" value="Thioredoxin-like_sf"/>
</dbReference>
<dbReference type="GO" id="GO:0005737">
    <property type="term" value="C:cytoplasm"/>
    <property type="evidence" value="ECO:0007669"/>
    <property type="project" value="TreeGrafter"/>
</dbReference>
<comment type="similarity">
    <text evidence="8">Belongs to the peroxiredoxin family. BCP/PrxQ subfamily.</text>
</comment>
<dbReference type="Gene3D" id="3.40.30.10">
    <property type="entry name" value="Glutaredoxin"/>
    <property type="match status" value="1"/>
</dbReference>
<dbReference type="InterPro" id="IPR050924">
    <property type="entry name" value="Peroxiredoxin_BCP/PrxQ"/>
</dbReference>
<feature type="domain" description="Thioredoxin" evidence="10">
    <location>
        <begin position="52"/>
        <end position="221"/>
    </location>
</feature>
<evidence type="ECO:0000313" key="12">
    <source>
        <dbReference type="Proteomes" id="UP001153069"/>
    </source>
</evidence>
<evidence type="ECO:0000256" key="1">
    <source>
        <dbReference type="ARBA" id="ARBA00013017"/>
    </source>
</evidence>
<dbReference type="PROSITE" id="PS51352">
    <property type="entry name" value="THIOREDOXIN_2"/>
    <property type="match status" value="1"/>
</dbReference>
<dbReference type="EC" id="1.11.1.24" evidence="1"/>
<dbReference type="Pfam" id="PF00578">
    <property type="entry name" value="AhpC-TSA"/>
    <property type="match status" value="1"/>
</dbReference>
<dbReference type="PANTHER" id="PTHR42801:SF7">
    <property type="entry name" value="SLL1159 PROTEIN"/>
    <property type="match status" value="1"/>
</dbReference>
<dbReference type="InterPro" id="IPR000866">
    <property type="entry name" value="AhpC/TSA"/>
</dbReference>
<dbReference type="AlphaFoldDB" id="A0A9N8D8L7"/>
<keyword evidence="6" id="KW-0676">Redox-active center</keyword>
<evidence type="ECO:0000313" key="11">
    <source>
        <dbReference type="EMBL" id="CAB9497211.1"/>
    </source>
</evidence>
<evidence type="ECO:0000256" key="5">
    <source>
        <dbReference type="ARBA" id="ARBA00023157"/>
    </source>
</evidence>
<keyword evidence="3" id="KW-0049">Antioxidant</keyword>
<evidence type="ECO:0000256" key="8">
    <source>
        <dbReference type="ARBA" id="ARBA00038489"/>
    </source>
</evidence>
<comment type="catalytic activity">
    <reaction evidence="9">
        <text>a hydroperoxide + [thioredoxin]-dithiol = an alcohol + [thioredoxin]-disulfide + H2O</text>
        <dbReference type="Rhea" id="RHEA:62620"/>
        <dbReference type="Rhea" id="RHEA-COMP:10698"/>
        <dbReference type="Rhea" id="RHEA-COMP:10700"/>
        <dbReference type="ChEBI" id="CHEBI:15377"/>
        <dbReference type="ChEBI" id="CHEBI:29950"/>
        <dbReference type="ChEBI" id="CHEBI:30879"/>
        <dbReference type="ChEBI" id="CHEBI:35924"/>
        <dbReference type="ChEBI" id="CHEBI:50058"/>
        <dbReference type="EC" id="1.11.1.24"/>
    </reaction>
</comment>
<gene>
    <name evidence="11" type="ORF">SEMRO_16_G011620.1</name>
</gene>